<dbReference type="VEuPathDB" id="TriTrypDB:ECC02_006774"/>
<dbReference type="EMBL" id="PRFC01000049">
    <property type="protein sequence ID" value="PWV12685.1"/>
    <property type="molecule type" value="Genomic_DNA"/>
</dbReference>
<dbReference type="VEuPathDB" id="TriTrypDB:TcYC6_0104000"/>
<evidence type="ECO:0000256" key="3">
    <source>
        <dbReference type="ARBA" id="ARBA00023242"/>
    </source>
</evidence>
<keyword evidence="2" id="KW-0813">Transport</keyword>
<accession>A0A2V2WWT0</accession>
<dbReference type="PANTHER" id="PTHR13000">
    <property type="entry name" value="NUCLEOPORIN P54"/>
    <property type="match status" value="1"/>
</dbReference>
<evidence type="ECO:0000259" key="4">
    <source>
        <dbReference type="Pfam" id="PF13874"/>
    </source>
</evidence>
<dbReference type="GO" id="GO:0006999">
    <property type="term" value="P:nuclear pore organization"/>
    <property type="evidence" value="ECO:0007669"/>
    <property type="project" value="TreeGrafter"/>
</dbReference>
<reference evidence="5 6" key="1">
    <citation type="journal article" date="2018" name="Microb. Genom.">
        <title>Expanding an expanded genome: long-read sequencing of Trypanosoma cruzi.</title>
        <authorList>
            <person name="Berna L."/>
            <person name="Rodriguez M."/>
            <person name="Chiribao M.L."/>
            <person name="Parodi-Talice A."/>
            <person name="Pita S."/>
            <person name="Rijo G."/>
            <person name="Alvarez-Valin F."/>
            <person name="Robello C."/>
        </authorList>
    </citation>
    <scope>NUCLEOTIDE SEQUENCE [LARGE SCALE GENOMIC DNA]</scope>
    <source>
        <strain evidence="5 6">TCC</strain>
    </source>
</reference>
<dbReference type="InterPro" id="IPR025712">
    <property type="entry name" value="Nup54_alpha-helical_dom"/>
</dbReference>
<dbReference type="VEuPathDB" id="TriTrypDB:C4B63_9g493"/>
<dbReference type="GO" id="GO:0017056">
    <property type="term" value="F:structural constituent of nuclear pore"/>
    <property type="evidence" value="ECO:0007669"/>
    <property type="project" value="TreeGrafter"/>
</dbReference>
<dbReference type="VEuPathDB" id="TriTrypDB:C4B63_92g53"/>
<comment type="caution">
    <text evidence="5">The sequence shown here is derived from an EMBL/GenBank/DDBJ whole genome shotgun (WGS) entry which is preliminary data.</text>
</comment>
<dbReference type="PANTHER" id="PTHR13000:SF0">
    <property type="entry name" value="NUCLEOPORIN P54"/>
    <property type="match status" value="1"/>
</dbReference>
<dbReference type="AlphaFoldDB" id="A0A2V2WWT0"/>
<dbReference type="VEuPathDB" id="TriTrypDB:TCDM_08570"/>
<dbReference type="VEuPathDB" id="TriTrypDB:C4B63_127g59"/>
<dbReference type="VEuPathDB" id="TriTrypDB:BCY84_00750"/>
<sequence>MFGAPSSGFGTAANTAGGFGTAANTAGGFGTAANTAGGFGTAANTAGGFGTAANTAGGFGTAANTAGGFGTAANTAGGFGTAANTAGGFGTAANTAGGFGTAANTAGGFGTAANTAGGFGTAANTAGGFGTAANTAGGFGTAANTAGGFGTAANTAGGFGTAANTAGGFGTAANTAGGFGTAANTAGGFGTAANTAGGFGTAANTAGGFGTAANTAGGFGTAANTAGGFGTAANTAGGFGTAANTAGGFGTAANTAGGFGTAANTAGGFGTAANTAGGFGTAANTAGGFGTAANTAGGFGVTGGLGFTAAGGFGAYVGAKNNNMVGMEPNIQEFGGRSTAGRYLLELDNAYNALHPNCRFRAFLYNMCAPGQSTMAVERERFIAAQAGGGCKEEELLRAQERNPDPLRMYPSPIHFMQELKARAEKQQEVITAMTKHVDVLISKSERFREMDEANVAQYRELMLEQVMLQRRWYSLLKKVETLRQLGLPLGEESRIARIVKTLNLQLSAPGVYKTALSELQPFLDAESATVASLLRSRPGDEAREPAVAKEDGMLQRRTDPQLLKNWTRFAERIQEGVEALIELLEKDSADMRAISHRVGLA</sequence>
<keyword evidence="3" id="KW-0539">Nucleus</keyword>
<dbReference type="VEuPathDB" id="TriTrypDB:C3747_49g173"/>
<comment type="subcellular location">
    <subcellularLocation>
        <location evidence="1">Nucleus</location>
    </subcellularLocation>
</comment>
<dbReference type="VEuPathDB" id="TriTrypDB:TcG_04469"/>
<dbReference type="VEuPathDB" id="TriTrypDB:TcCLB.506419.60"/>
<dbReference type="InterPro" id="IPR024864">
    <property type="entry name" value="Nup54/Nup57/Nup44"/>
</dbReference>
<dbReference type="GO" id="GO:0006607">
    <property type="term" value="P:NLS-bearing protein import into nucleus"/>
    <property type="evidence" value="ECO:0007669"/>
    <property type="project" value="TreeGrafter"/>
</dbReference>
<dbReference type="VEuPathDB" id="TriTrypDB:Tc_MARK_1536"/>
<dbReference type="Proteomes" id="UP000246078">
    <property type="component" value="Unassembled WGS sequence"/>
</dbReference>
<evidence type="ECO:0000256" key="2">
    <source>
        <dbReference type="ARBA" id="ARBA00022448"/>
    </source>
</evidence>
<dbReference type="GO" id="GO:0036228">
    <property type="term" value="P:protein localization to nuclear inner membrane"/>
    <property type="evidence" value="ECO:0007669"/>
    <property type="project" value="TreeGrafter"/>
</dbReference>
<dbReference type="VEuPathDB" id="TriTrypDB:TcCLB.510597.40"/>
<protein>
    <submittedName>
        <fullName evidence="5">Putative nucleoporin (NUP54/57)</fullName>
    </submittedName>
</protein>
<organism evidence="5 6">
    <name type="scientific">Trypanosoma cruzi</name>
    <dbReference type="NCBI Taxonomy" id="5693"/>
    <lineage>
        <taxon>Eukaryota</taxon>
        <taxon>Discoba</taxon>
        <taxon>Euglenozoa</taxon>
        <taxon>Kinetoplastea</taxon>
        <taxon>Metakinetoplastina</taxon>
        <taxon>Trypanosomatida</taxon>
        <taxon>Trypanosomatidae</taxon>
        <taxon>Trypanosoma</taxon>
        <taxon>Schizotrypanum</taxon>
    </lineage>
</organism>
<evidence type="ECO:0000313" key="6">
    <source>
        <dbReference type="Proteomes" id="UP000246078"/>
    </source>
</evidence>
<dbReference type="VEuPathDB" id="TriTrypDB:TCSYLVIO_002779"/>
<proteinExistence type="predicted"/>
<dbReference type="VEuPathDB" id="TriTrypDB:TcCL_Unassigned00875"/>
<evidence type="ECO:0000313" key="5">
    <source>
        <dbReference type="EMBL" id="PWV12685.1"/>
    </source>
</evidence>
<name>A0A2V2WWT0_TRYCR</name>
<dbReference type="VEuPathDB" id="TriTrypDB:BCY84_18233"/>
<feature type="domain" description="Nucleoporin Nup54 alpha-helical" evidence="4">
    <location>
        <begin position="390"/>
        <end position="521"/>
    </location>
</feature>
<gene>
    <name evidence="5" type="ORF">C3747_49g173</name>
</gene>
<evidence type="ECO:0000256" key="1">
    <source>
        <dbReference type="ARBA" id="ARBA00004123"/>
    </source>
</evidence>
<dbReference type="Pfam" id="PF13874">
    <property type="entry name" value="Nup54"/>
    <property type="match status" value="1"/>
</dbReference>
<dbReference type="GO" id="GO:0044613">
    <property type="term" value="C:nuclear pore central transport channel"/>
    <property type="evidence" value="ECO:0007669"/>
    <property type="project" value="TreeGrafter"/>
</dbReference>